<dbReference type="EMBL" id="KR997933">
    <property type="protein sequence ID" value="AKU45302.1"/>
    <property type="molecule type" value="Genomic_DNA"/>
</dbReference>
<sequence length="181" mass="19639">MARRRRYGSFTPARRAALKKAQLASARKRRRGISKKKAVIGATLALAGGAAAVYGSRKLQTVNRKQNAMKKLSGTRVTLTITKPISGRYSSSGISRSGLGVMRVHHGSLTQGLRISTIGGMGISASTLTGKKTPSRVQKIDRDAIPFYDKNNSQSWPSKHGGTIANVRRVNRLKRKKGLLE</sequence>
<protein>
    <submittedName>
        <fullName evidence="1">Uncharacterized protein</fullName>
    </submittedName>
</protein>
<reference evidence="1 2" key="1">
    <citation type="journal article" date="2016" name="BMC Microbiol.">
        <title>Characterization of mycobacteria and mycobacteriophages isolated from compost at the Sao Paulo Zoo Park Foundation in Brazil and creation of the new mycobacteriophage Cluster U.</title>
        <authorList>
            <person name="Lima-Junior J.D."/>
            <person name="Viana-Niero C."/>
            <person name="Conde Oliveira D.V."/>
            <person name="Machado G.E."/>
            <person name="Rabello M.C."/>
            <person name="Martins-Junior J."/>
            <person name="Martins L.F."/>
            <person name="Digiampietri L.A."/>
            <person name="da Silva A.M."/>
            <person name="Setubal J.C."/>
            <person name="Russell D.A."/>
            <person name="Jacobs-Sera D."/>
            <person name="Pope W.H."/>
            <person name="Hatfull G.F."/>
            <person name="Leao S.C."/>
        </authorList>
    </citation>
    <scope>NUCLEOTIDE SEQUENCE [LARGE SCALE GENOMIC DNA]</scope>
</reference>
<proteinExistence type="predicted"/>
<evidence type="ECO:0000313" key="2">
    <source>
        <dbReference type="Proteomes" id="UP000222075"/>
    </source>
</evidence>
<dbReference type="Proteomes" id="UP000222075">
    <property type="component" value="Segment"/>
</dbReference>
<accession>A0A0K1LRX6</accession>
<gene>
    <name evidence="1" type="ORF">MADRUGA_12</name>
</gene>
<organism evidence="1 2">
    <name type="scientific">Mycobacterium phage Madruga</name>
    <dbReference type="NCBI Taxonomy" id="1675552"/>
    <lineage>
        <taxon>Viruses</taxon>
        <taxon>Duplodnaviria</taxon>
        <taxon>Heunggongvirae</taxon>
        <taxon>Uroviricota</taxon>
        <taxon>Caudoviricetes</taxon>
        <taxon>Patiencevirus</taxon>
        <taxon>Patiencevirus patience</taxon>
    </lineage>
</organism>
<name>A0A0K1LRX6_9CAUD</name>
<evidence type="ECO:0000313" key="1">
    <source>
        <dbReference type="EMBL" id="AKU45302.1"/>
    </source>
</evidence>